<evidence type="ECO:0000256" key="1">
    <source>
        <dbReference type="SAM" id="SignalP"/>
    </source>
</evidence>
<dbReference type="EMBL" id="JOWA01000132">
    <property type="protein sequence ID" value="KEZ40058.1"/>
    <property type="molecule type" value="Genomic_DNA"/>
</dbReference>
<accession>A0A084FY96</accession>
<gene>
    <name evidence="2" type="ORF">SAPIO_CDS9062</name>
</gene>
<dbReference type="Gene3D" id="1.10.1740.120">
    <property type="match status" value="1"/>
</dbReference>
<organism evidence="2 3">
    <name type="scientific">Pseudallescheria apiosperma</name>
    <name type="common">Scedosporium apiospermum</name>
    <dbReference type="NCBI Taxonomy" id="563466"/>
    <lineage>
        <taxon>Eukaryota</taxon>
        <taxon>Fungi</taxon>
        <taxon>Dikarya</taxon>
        <taxon>Ascomycota</taxon>
        <taxon>Pezizomycotina</taxon>
        <taxon>Sordariomycetes</taxon>
        <taxon>Hypocreomycetidae</taxon>
        <taxon>Microascales</taxon>
        <taxon>Microascaceae</taxon>
        <taxon>Scedosporium</taxon>
    </lineage>
</organism>
<keyword evidence="3" id="KW-1185">Reference proteome</keyword>
<dbReference type="HOGENOM" id="CLU_1267533_0_0_1"/>
<comment type="caution">
    <text evidence="2">The sequence shown here is derived from an EMBL/GenBank/DDBJ whole genome shotgun (WGS) entry which is preliminary data.</text>
</comment>
<feature type="signal peptide" evidence="1">
    <location>
        <begin position="1"/>
        <end position="18"/>
    </location>
</feature>
<reference evidence="2 3" key="1">
    <citation type="journal article" date="2014" name="Genome Announc.">
        <title>Draft genome sequence of the pathogenic fungus Scedosporium apiospermum.</title>
        <authorList>
            <person name="Vandeputte P."/>
            <person name="Ghamrawi S."/>
            <person name="Rechenmann M."/>
            <person name="Iltis A."/>
            <person name="Giraud S."/>
            <person name="Fleury M."/>
            <person name="Thornton C."/>
            <person name="Delhaes L."/>
            <person name="Meyer W."/>
            <person name="Papon N."/>
            <person name="Bouchara J.P."/>
        </authorList>
    </citation>
    <scope>NUCLEOTIDE SEQUENCE [LARGE SCALE GENOMIC DNA]</scope>
    <source>
        <strain evidence="2 3">IHEM 14462</strain>
    </source>
</reference>
<evidence type="ECO:0008006" key="4">
    <source>
        <dbReference type="Google" id="ProtNLM"/>
    </source>
</evidence>
<feature type="chain" id="PRO_5001775198" description="Cell wall protein" evidence="1">
    <location>
        <begin position="19"/>
        <end position="218"/>
    </location>
</feature>
<keyword evidence="1" id="KW-0732">Signal</keyword>
<dbReference type="AlphaFoldDB" id="A0A084FY96"/>
<dbReference type="OrthoDB" id="10455092at2759"/>
<dbReference type="Proteomes" id="UP000028545">
    <property type="component" value="Unassembled WGS sequence"/>
</dbReference>
<dbReference type="GeneID" id="27728134"/>
<proteinExistence type="predicted"/>
<sequence>MHFILLSTTFLLAFTASAFTITPRDEPSNPVTDLDLTDDYSTLLAHNLITALALHQQQAGEDDDDLSTLSVRDIPDSQDVEIDEDLLEALLNDDDIVAALAARSLPPDSPAHDLIARDPGFLDSVKEKARKAGKAIGDFVEDTKDLLRDAKDGLIGKCNVVSCGSALGPATVACLKAAAKRGTSLVADLSCLDKALKAQKKVPKACGGCPSAIKKHYS</sequence>
<evidence type="ECO:0000313" key="2">
    <source>
        <dbReference type="EMBL" id="KEZ40058.1"/>
    </source>
</evidence>
<dbReference type="KEGG" id="sapo:SAPIO_CDS9062"/>
<dbReference type="VEuPathDB" id="FungiDB:SAPIO_CDS9062"/>
<protein>
    <recommendedName>
        <fullName evidence="4">Cell wall protein</fullName>
    </recommendedName>
</protein>
<name>A0A084FY96_PSEDA</name>
<dbReference type="RefSeq" id="XP_016639857.1">
    <property type="nucleotide sequence ID" value="XM_016790554.1"/>
</dbReference>
<evidence type="ECO:0000313" key="3">
    <source>
        <dbReference type="Proteomes" id="UP000028545"/>
    </source>
</evidence>